<comment type="caution">
    <text evidence="2">The sequence shown here is derived from an EMBL/GenBank/DDBJ whole genome shotgun (WGS) entry which is preliminary data.</text>
</comment>
<protein>
    <submittedName>
        <fullName evidence="2">Uncharacterized protein</fullName>
    </submittedName>
</protein>
<dbReference type="Proteomes" id="UP001140949">
    <property type="component" value="Unassembled WGS sequence"/>
</dbReference>
<keyword evidence="3" id="KW-1185">Reference proteome</keyword>
<evidence type="ECO:0000313" key="2">
    <source>
        <dbReference type="EMBL" id="KAJ6827926.1"/>
    </source>
</evidence>
<reference evidence="2" key="1">
    <citation type="journal article" date="2023" name="GigaByte">
        <title>Genome assembly of the bearded iris, Iris pallida Lam.</title>
        <authorList>
            <person name="Bruccoleri R.E."/>
            <person name="Oakeley E.J."/>
            <person name="Faust A.M.E."/>
            <person name="Altorfer M."/>
            <person name="Dessus-Babus S."/>
            <person name="Burckhardt D."/>
            <person name="Oertli M."/>
            <person name="Naumann U."/>
            <person name="Petersen F."/>
            <person name="Wong J."/>
        </authorList>
    </citation>
    <scope>NUCLEOTIDE SEQUENCE</scope>
    <source>
        <strain evidence="2">GSM-AAB239-AS_SAM_17_03QT</strain>
    </source>
</reference>
<dbReference type="AlphaFoldDB" id="A0AAX6GGM5"/>
<gene>
    <name evidence="2" type="ORF">M6B38_366100</name>
</gene>
<dbReference type="EMBL" id="JANAVB010019799">
    <property type="protein sequence ID" value="KAJ6827926.1"/>
    <property type="molecule type" value="Genomic_DNA"/>
</dbReference>
<proteinExistence type="predicted"/>
<accession>A0AAX6GGM5</accession>
<feature type="region of interest" description="Disordered" evidence="1">
    <location>
        <begin position="27"/>
        <end position="46"/>
    </location>
</feature>
<evidence type="ECO:0000313" key="3">
    <source>
        <dbReference type="Proteomes" id="UP001140949"/>
    </source>
</evidence>
<organism evidence="2 3">
    <name type="scientific">Iris pallida</name>
    <name type="common">Sweet iris</name>
    <dbReference type="NCBI Taxonomy" id="29817"/>
    <lineage>
        <taxon>Eukaryota</taxon>
        <taxon>Viridiplantae</taxon>
        <taxon>Streptophyta</taxon>
        <taxon>Embryophyta</taxon>
        <taxon>Tracheophyta</taxon>
        <taxon>Spermatophyta</taxon>
        <taxon>Magnoliopsida</taxon>
        <taxon>Liliopsida</taxon>
        <taxon>Asparagales</taxon>
        <taxon>Iridaceae</taxon>
        <taxon>Iridoideae</taxon>
        <taxon>Irideae</taxon>
        <taxon>Iris</taxon>
    </lineage>
</organism>
<sequence>MRRSIPTHSHFWSLLVPFPAGVLSPADTLSSAERHPPLSHSPTSPDLMSELLWFSFRG</sequence>
<name>A0AAX6GGM5_IRIPA</name>
<reference evidence="2" key="2">
    <citation type="submission" date="2023-04" db="EMBL/GenBank/DDBJ databases">
        <authorList>
            <person name="Bruccoleri R.E."/>
            <person name="Oakeley E.J."/>
            <person name="Faust A.-M."/>
            <person name="Dessus-Babus S."/>
            <person name="Altorfer M."/>
            <person name="Burckhardt D."/>
            <person name="Oertli M."/>
            <person name="Naumann U."/>
            <person name="Petersen F."/>
            <person name="Wong J."/>
        </authorList>
    </citation>
    <scope>NUCLEOTIDE SEQUENCE</scope>
    <source>
        <strain evidence="2">GSM-AAB239-AS_SAM_17_03QT</strain>
        <tissue evidence="2">Leaf</tissue>
    </source>
</reference>
<evidence type="ECO:0000256" key="1">
    <source>
        <dbReference type="SAM" id="MobiDB-lite"/>
    </source>
</evidence>